<dbReference type="GO" id="GO:0005524">
    <property type="term" value="F:ATP binding"/>
    <property type="evidence" value="ECO:0007669"/>
    <property type="project" value="UniProtKB-KW"/>
</dbReference>
<keyword evidence="3" id="KW-0347">Helicase</keyword>
<feature type="compositionally biased region" description="Basic and acidic residues" evidence="5">
    <location>
        <begin position="690"/>
        <end position="702"/>
    </location>
</feature>
<dbReference type="InterPro" id="IPR014012">
    <property type="entry name" value="HSA_dom"/>
</dbReference>
<evidence type="ECO:0000256" key="2">
    <source>
        <dbReference type="ARBA" id="ARBA00022741"/>
    </source>
</evidence>
<dbReference type="PROSITE" id="PS51204">
    <property type="entry name" value="HSA"/>
    <property type="match status" value="1"/>
</dbReference>
<keyword evidence="2" id="KW-0547">Nucleotide-binding</keyword>
<feature type="region of interest" description="Disordered" evidence="5">
    <location>
        <begin position="439"/>
        <end position="473"/>
    </location>
</feature>
<evidence type="ECO:0000256" key="1">
    <source>
        <dbReference type="ARBA" id="ARBA00004123"/>
    </source>
</evidence>
<evidence type="ECO:0000259" key="6">
    <source>
        <dbReference type="PROSITE" id="PS51204"/>
    </source>
</evidence>
<feature type="region of interest" description="Disordered" evidence="5">
    <location>
        <begin position="1"/>
        <end position="25"/>
    </location>
</feature>
<feature type="non-terminal residue" evidence="7">
    <location>
        <position position="702"/>
    </location>
</feature>
<accession>A0A0B7BD83</accession>
<evidence type="ECO:0000256" key="4">
    <source>
        <dbReference type="ARBA" id="ARBA00022840"/>
    </source>
</evidence>
<reference evidence="7" key="1">
    <citation type="submission" date="2014-12" db="EMBL/GenBank/DDBJ databases">
        <title>Insight into the proteome of Arion vulgaris.</title>
        <authorList>
            <person name="Aradska J."/>
            <person name="Bulat T."/>
            <person name="Smidak R."/>
            <person name="Sarate P."/>
            <person name="Gangsoo J."/>
            <person name="Sialana F."/>
            <person name="Bilban M."/>
            <person name="Lubec G."/>
        </authorList>
    </citation>
    <scope>NUCLEOTIDE SEQUENCE</scope>
    <source>
        <tissue evidence="7">Skin</tissue>
    </source>
</reference>
<dbReference type="PANTHER" id="PTHR45685:SF1">
    <property type="entry name" value="HELICASE SRCAP"/>
    <property type="match status" value="1"/>
</dbReference>
<dbReference type="Pfam" id="PF15790">
    <property type="entry name" value="EP400_N"/>
    <property type="match status" value="1"/>
</dbReference>
<feature type="domain" description="HSA" evidence="6">
    <location>
        <begin position="516"/>
        <end position="588"/>
    </location>
</feature>
<dbReference type="InterPro" id="IPR031575">
    <property type="entry name" value="EP400_N"/>
</dbReference>
<proteinExistence type="predicted"/>
<dbReference type="GO" id="GO:0003677">
    <property type="term" value="F:DNA binding"/>
    <property type="evidence" value="ECO:0007669"/>
    <property type="project" value="UniProtKB-KW"/>
</dbReference>
<keyword evidence="3" id="KW-0378">Hydrolase</keyword>
<evidence type="ECO:0000256" key="5">
    <source>
        <dbReference type="SAM" id="MobiDB-lite"/>
    </source>
</evidence>
<dbReference type="GO" id="GO:0006338">
    <property type="term" value="P:chromatin remodeling"/>
    <property type="evidence" value="ECO:0007669"/>
    <property type="project" value="TreeGrafter"/>
</dbReference>
<dbReference type="GO" id="GO:0016887">
    <property type="term" value="F:ATP hydrolysis activity"/>
    <property type="evidence" value="ECO:0007669"/>
    <property type="project" value="TreeGrafter"/>
</dbReference>
<dbReference type="Pfam" id="PF07529">
    <property type="entry name" value="HSA"/>
    <property type="match status" value="1"/>
</dbReference>
<feature type="compositionally biased region" description="Polar residues" evidence="5">
    <location>
        <begin position="446"/>
        <end position="473"/>
    </location>
</feature>
<evidence type="ECO:0000256" key="3">
    <source>
        <dbReference type="ARBA" id="ARBA00022806"/>
    </source>
</evidence>
<feature type="compositionally biased region" description="Acidic residues" evidence="5">
    <location>
        <begin position="661"/>
        <end position="689"/>
    </location>
</feature>
<feature type="region of interest" description="Disordered" evidence="5">
    <location>
        <begin position="646"/>
        <end position="702"/>
    </location>
</feature>
<dbReference type="SMART" id="SM00573">
    <property type="entry name" value="HSA"/>
    <property type="match status" value="1"/>
</dbReference>
<name>A0A0B7BD83_9EUPU</name>
<gene>
    <name evidence="7" type="primary">ORF179324</name>
</gene>
<comment type="subcellular location">
    <subcellularLocation>
        <location evidence="1">Nucleus</location>
    </subcellularLocation>
</comment>
<dbReference type="GO" id="GO:0004386">
    <property type="term" value="F:helicase activity"/>
    <property type="evidence" value="ECO:0007669"/>
    <property type="project" value="UniProtKB-KW"/>
</dbReference>
<protein>
    <recommendedName>
        <fullName evidence="6">HSA domain-containing protein</fullName>
    </recommendedName>
</protein>
<evidence type="ECO:0000313" key="7">
    <source>
        <dbReference type="EMBL" id="CEK90842.1"/>
    </source>
</evidence>
<dbReference type="EMBL" id="HACG01043977">
    <property type="protein sequence ID" value="CEK90842.1"/>
    <property type="molecule type" value="Transcribed_RNA"/>
</dbReference>
<dbReference type="GO" id="GO:0042393">
    <property type="term" value="F:histone binding"/>
    <property type="evidence" value="ECO:0007669"/>
    <property type="project" value="TreeGrafter"/>
</dbReference>
<dbReference type="PANTHER" id="PTHR45685">
    <property type="entry name" value="HELICASE SRCAP-RELATED"/>
    <property type="match status" value="1"/>
</dbReference>
<dbReference type="AlphaFoldDB" id="A0A0B7BD83"/>
<dbReference type="InterPro" id="IPR050520">
    <property type="entry name" value="INO80/SWR1_helicase"/>
</dbReference>
<sequence>MQKSDSSEPMVQSGGNTSTTQSPQNVTVTHAVLTAGRIQALSSIGGQQAAIGVLPAGSGFTLPSVSFALPRAISVQSSIGQPGHVSAASLSNTCLVSPQALNIIQRQLSSGIVGLSTVTTQGLQMLQASGSPLTFVTATSPEAAAAALEQQRRTLLQQQGQKLQSSTAMGSSGTIHHMAISSPANPMSNPNQSISLTATMSESQPLPSGLKRSHTAPGAVLITTTLQSPTTPSSVSAISISAKDLKLFTLTQQPSVASTVGSSRIATTSTAVGGPSPKRIKLEEKPAPNKEIENLRQSVCSYKRQKMKDIKAGYREHLTELFYLQGGGNIMEFNTWKKLPSQPLLSFLDVSKLDTDDDDDELQEKRINDEVKVLTSAGSNIPLATPVAISTTLPPSVSALSLQAVNSSTLTTPSLTSTPLLTTTSELQQHLIKIPDVKPSVHAPKTGTSGQTIASKSMKSTSLSPGRSRQQSISSVYENVTGGSQDVIVERAKQEAQVLQRVNELRKEGLWSAKRLPRVQEPPRQKAHWDYLLEEMTWLAADFIQERKWKKAAAKKLAKMVANHFKEQEQKELRAEKEEAIKLKKIASQLAKMVKEFWTNIEKVVQYKQTTRLEEKKKKALDLHLSFIVDQTEKYSSWLTAGLQNTDDSKPASDGEFSIDSGEEFEPLDTASDDEETIELEEIESGVDEDATKKEVEALQME</sequence>
<organism evidence="7">
    <name type="scientific">Arion vulgaris</name>
    <dbReference type="NCBI Taxonomy" id="1028688"/>
    <lineage>
        <taxon>Eukaryota</taxon>
        <taxon>Metazoa</taxon>
        <taxon>Spiralia</taxon>
        <taxon>Lophotrochozoa</taxon>
        <taxon>Mollusca</taxon>
        <taxon>Gastropoda</taxon>
        <taxon>Heterobranchia</taxon>
        <taxon>Euthyneura</taxon>
        <taxon>Panpulmonata</taxon>
        <taxon>Eupulmonata</taxon>
        <taxon>Stylommatophora</taxon>
        <taxon>Helicina</taxon>
        <taxon>Arionoidea</taxon>
        <taxon>Arionidae</taxon>
        <taxon>Arion</taxon>
    </lineage>
</organism>
<dbReference type="GO" id="GO:0000812">
    <property type="term" value="C:Swr1 complex"/>
    <property type="evidence" value="ECO:0007669"/>
    <property type="project" value="TreeGrafter"/>
</dbReference>
<keyword evidence="4" id="KW-0067">ATP-binding</keyword>